<dbReference type="Proteomes" id="UP000199095">
    <property type="component" value="Unassembled WGS sequence"/>
</dbReference>
<dbReference type="EMBL" id="FOHJ01000011">
    <property type="protein sequence ID" value="SET94062.1"/>
    <property type="molecule type" value="Genomic_DNA"/>
</dbReference>
<reference evidence="2" key="2">
    <citation type="submission" date="2016-10" db="EMBL/GenBank/DDBJ databases">
        <authorList>
            <person name="de Groot N.N."/>
        </authorList>
    </citation>
    <scope>NUCLEOTIDE SEQUENCE [LARGE SCALE GENOMIC DNA]</scope>
    <source>
        <strain evidence="2">CGMCC 1.3566</strain>
    </source>
</reference>
<dbReference type="AlphaFoldDB" id="A0A1I0INJ8"/>
<evidence type="ECO:0000313" key="3">
    <source>
        <dbReference type="Proteomes" id="UP000199095"/>
    </source>
</evidence>
<evidence type="ECO:0000313" key="1">
    <source>
        <dbReference type="EMBL" id="SET94062.1"/>
    </source>
</evidence>
<reference evidence="3" key="1">
    <citation type="submission" date="2016-10" db="EMBL/GenBank/DDBJ databases">
        <authorList>
            <person name="Varghese N."/>
            <person name="Submissions S."/>
        </authorList>
    </citation>
    <scope>NUCLEOTIDE SEQUENCE [LARGE SCALE GENOMIC DNA]</scope>
    <source>
        <strain evidence="3">CGMCC 1.3566</strain>
    </source>
</reference>
<dbReference type="STRING" id="237682.SAMN05421676_11196"/>
<evidence type="ECO:0008006" key="4">
    <source>
        <dbReference type="Google" id="ProtNLM"/>
    </source>
</evidence>
<name>A0A1I0INJ8_9BACI</name>
<protein>
    <recommendedName>
        <fullName evidence="4">DUF2007 domain-containing protein</fullName>
    </recommendedName>
</protein>
<keyword evidence="3" id="KW-1185">Reference proteome</keyword>
<organism evidence="2 3">
    <name type="scientific">Salinibacillus kushneri</name>
    <dbReference type="NCBI Taxonomy" id="237682"/>
    <lineage>
        <taxon>Bacteria</taxon>
        <taxon>Bacillati</taxon>
        <taxon>Bacillota</taxon>
        <taxon>Bacilli</taxon>
        <taxon>Bacillales</taxon>
        <taxon>Bacillaceae</taxon>
        <taxon>Salinibacillus</taxon>
    </lineage>
</organism>
<accession>A0A1I0INJ8</accession>
<evidence type="ECO:0000313" key="2">
    <source>
        <dbReference type="EMBL" id="SET97907.1"/>
    </source>
</evidence>
<proteinExistence type="predicted"/>
<dbReference type="EMBL" id="FOHJ01000013">
    <property type="protein sequence ID" value="SET97907.1"/>
    <property type="molecule type" value="Genomic_DNA"/>
</dbReference>
<gene>
    <name evidence="1" type="ORF">SAMN05421676_11196</name>
    <name evidence="2" type="ORF">SAMN05421676_1136</name>
</gene>
<sequence>MLDFIVNFLEYCFSKKKTLIYTTFNQQDYYKVIDRLKANQVMYRVASISNVSTSPSGAYSDLGDEYKIYVKLDDKGKALRAIHQ</sequence>